<reference evidence="6 7" key="1">
    <citation type="submission" date="2014-01" db="EMBL/GenBank/DDBJ databases">
        <title>Plasmidome dynamics in the species complex Clostridium novyi sensu lato converts strains of independent lineages into distinctly different pathogens.</title>
        <authorList>
            <person name="Skarin H."/>
            <person name="Segerman B."/>
        </authorList>
    </citation>
    <scope>NUCLEOTIDE SEQUENCE [LARGE SCALE GENOMIC DNA]</scope>
    <source>
        <strain evidence="6 7">DC5</strain>
    </source>
</reference>
<dbReference type="NCBIfam" id="TIGR03506">
    <property type="entry name" value="FlgEFG_subfam"/>
    <property type="match status" value="1"/>
</dbReference>
<dbReference type="Pfam" id="PF00460">
    <property type="entry name" value="Flg_bb_rod"/>
    <property type="match status" value="1"/>
</dbReference>
<keyword evidence="6" id="KW-0966">Cell projection</keyword>
<evidence type="ECO:0000256" key="2">
    <source>
        <dbReference type="RuleBase" id="RU362116"/>
    </source>
</evidence>
<evidence type="ECO:0000313" key="6">
    <source>
        <dbReference type="EMBL" id="KGN01876.1"/>
    </source>
</evidence>
<dbReference type="InterPro" id="IPR001444">
    <property type="entry name" value="Flag_bb_rod_N"/>
</dbReference>
<proteinExistence type="inferred from homology"/>
<feature type="domain" description="Flagellar basal body rod protein N-terminal" evidence="3">
    <location>
        <begin position="5"/>
        <end position="35"/>
    </location>
</feature>
<keyword evidence="6" id="KW-0969">Cilium</keyword>
<gene>
    <name evidence="6" type="primary">flgG</name>
    <name evidence="6" type="ORF">Z955_00310</name>
</gene>
<evidence type="ECO:0000256" key="1">
    <source>
        <dbReference type="ARBA" id="ARBA00009677"/>
    </source>
</evidence>
<comment type="similarity">
    <text evidence="1 2">Belongs to the flagella basal body rod proteins family.</text>
</comment>
<evidence type="ECO:0000259" key="5">
    <source>
        <dbReference type="Pfam" id="PF22692"/>
    </source>
</evidence>
<sequence length="263" mass="29248">MIRGIYTAVSGLINQEAIQDVISNNLANATTVGYKKDDLITRKFKDVMLHNYDKVVRGKNVRNDIGELSMGSKIDETCTNYSQGVLNDTGKNTDFAIQGNGFFVVSRNGRVNNQNLYTRDGHFHIDRNGYLVNSSGDNVMGRNLANGAISPINVLVNNSPAKMACNDRGEIYLNGRPAFKMQVVNFGDYKSLRKIQDNLYSGTNPKETDNVIVKQNCLEKSNVNVMAEVSDMMMTMRNFESNQKIVQALDETLGKTVNEVGRV</sequence>
<dbReference type="GO" id="GO:0009425">
    <property type="term" value="C:bacterial-type flagellum basal body"/>
    <property type="evidence" value="ECO:0007669"/>
    <property type="project" value="UniProtKB-SubCell"/>
</dbReference>
<dbReference type="AlphaFoldDB" id="A0A0A0IQT6"/>
<protein>
    <submittedName>
        <fullName evidence="6">Flagellar basal body rod protein FlgG</fullName>
    </submittedName>
</protein>
<dbReference type="GO" id="GO:0071978">
    <property type="term" value="P:bacterial-type flagellum-dependent swarming motility"/>
    <property type="evidence" value="ECO:0007669"/>
    <property type="project" value="TreeGrafter"/>
</dbReference>
<dbReference type="SUPFAM" id="SSF117143">
    <property type="entry name" value="Flagellar hook protein flgE"/>
    <property type="match status" value="1"/>
</dbReference>
<comment type="subcellular location">
    <subcellularLocation>
        <location evidence="2">Bacterial flagellum basal body</location>
    </subcellularLocation>
</comment>
<dbReference type="Pfam" id="PF22692">
    <property type="entry name" value="LlgE_F_G_D1"/>
    <property type="match status" value="1"/>
</dbReference>
<dbReference type="PANTHER" id="PTHR30435">
    <property type="entry name" value="FLAGELLAR PROTEIN"/>
    <property type="match status" value="1"/>
</dbReference>
<organism evidence="6 7">
    <name type="scientific">Clostridium botulinum C/D str. DC5</name>
    <dbReference type="NCBI Taxonomy" id="1443128"/>
    <lineage>
        <taxon>Bacteria</taxon>
        <taxon>Bacillati</taxon>
        <taxon>Bacillota</taxon>
        <taxon>Clostridia</taxon>
        <taxon>Eubacteriales</taxon>
        <taxon>Clostridiaceae</taxon>
        <taxon>Clostridium</taxon>
    </lineage>
</organism>
<keyword evidence="2" id="KW-0975">Bacterial flagellum</keyword>
<evidence type="ECO:0000259" key="3">
    <source>
        <dbReference type="Pfam" id="PF00460"/>
    </source>
</evidence>
<feature type="domain" description="Flagellar hook protein FlgE/F/G-like D1" evidence="5">
    <location>
        <begin position="96"/>
        <end position="171"/>
    </location>
</feature>
<dbReference type="InterPro" id="IPR010930">
    <property type="entry name" value="Flg_bb/hook_C_dom"/>
</dbReference>
<dbReference type="InterPro" id="IPR020013">
    <property type="entry name" value="Flagellar_FlgE/F/G"/>
</dbReference>
<dbReference type="InterPro" id="IPR037925">
    <property type="entry name" value="FlgE/F/G-like"/>
</dbReference>
<name>A0A0A0IQT6_CLOBO</name>
<dbReference type="RefSeq" id="WP_039256872.1">
    <property type="nucleotide sequence ID" value="NZ_JDRY01000001.1"/>
</dbReference>
<dbReference type="EMBL" id="JDRY01000001">
    <property type="protein sequence ID" value="KGN01876.1"/>
    <property type="molecule type" value="Genomic_DNA"/>
</dbReference>
<dbReference type="Pfam" id="PF06429">
    <property type="entry name" value="Flg_bbr_C"/>
    <property type="match status" value="1"/>
</dbReference>
<dbReference type="Proteomes" id="UP000030014">
    <property type="component" value="Unassembled WGS sequence"/>
</dbReference>
<evidence type="ECO:0000259" key="4">
    <source>
        <dbReference type="Pfam" id="PF06429"/>
    </source>
</evidence>
<accession>A0A0A0IQT6</accession>
<comment type="caution">
    <text evidence="6">The sequence shown here is derived from an EMBL/GenBank/DDBJ whole genome shotgun (WGS) entry which is preliminary data.</text>
</comment>
<evidence type="ECO:0000313" key="7">
    <source>
        <dbReference type="Proteomes" id="UP000030014"/>
    </source>
</evidence>
<keyword evidence="6" id="KW-0282">Flagellum</keyword>
<feature type="domain" description="Flagellar basal-body/hook protein C-terminal" evidence="4">
    <location>
        <begin position="215"/>
        <end position="258"/>
    </location>
</feature>
<dbReference type="PANTHER" id="PTHR30435:SF19">
    <property type="entry name" value="FLAGELLAR BASAL-BODY ROD PROTEIN FLGG"/>
    <property type="match status" value="1"/>
</dbReference>
<dbReference type="InterPro" id="IPR053967">
    <property type="entry name" value="LlgE_F_G-like_D1"/>
</dbReference>